<protein>
    <recommendedName>
        <fullName evidence="2">Thioredoxin domain-containing protein</fullName>
    </recommendedName>
</protein>
<keyword evidence="4" id="KW-1185">Reference proteome</keyword>
<accession>A0A830HB62</accession>
<reference evidence="3" key="1">
    <citation type="submission" date="2020-10" db="EMBL/GenBank/DDBJ databases">
        <title>Unveiling of a novel bifunctional photoreceptor, Dualchrome1, isolated from a cosmopolitan green alga.</title>
        <authorList>
            <person name="Suzuki S."/>
            <person name="Kawachi M."/>
        </authorList>
    </citation>
    <scope>NUCLEOTIDE SEQUENCE</scope>
    <source>
        <strain evidence="3">NIES 2893</strain>
    </source>
</reference>
<dbReference type="InterPro" id="IPR036249">
    <property type="entry name" value="Thioredoxin-like_sf"/>
</dbReference>
<keyword evidence="1" id="KW-1015">Disulfide bond</keyword>
<name>A0A830HB62_9CHLO</name>
<dbReference type="OrthoDB" id="10263751at2759"/>
<organism evidence="3 4">
    <name type="scientific">Pycnococcus provasolii</name>
    <dbReference type="NCBI Taxonomy" id="41880"/>
    <lineage>
        <taxon>Eukaryota</taxon>
        <taxon>Viridiplantae</taxon>
        <taxon>Chlorophyta</taxon>
        <taxon>Pseudoscourfieldiophyceae</taxon>
        <taxon>Pseudoscourfieldiales</taxon>
        <taxon>Pycnococcaceae</taxon>
        <taxon>Pycnococcus</taxon>
    </lineage>
</organism>
<sequence length="165" mass="17831">MMMRPHSLLSSSKTNQRLVRHHARARGRSGGVITRASVDPQPGGDGAVIQLGSPEEYNDAVSKASTENKILCVMISTKTCGPCKFVYPKFVDFADDGALNERVLFAKIYGDASTETRGLMKEWGVKAVPLFRFVDDSGVVDTYTGSNADGLKKKIGEVASEFAKA</sequence>
<evidence type="ECO:0000259" key="2">
    <source>
        <dbReference type="PROSITE" id="PS51352"/>
    </source>
</evidence>
<evidence type="ECO:0000313" key="4">
    <source>
        <dbReference type="Proteomes" id="UP000660262"/>
    </source>
</evidence>
<comment type="caution">
    <text evidence="3">The sequence shown here is derived from an EMBL/GenBank/DDBJ whole genome shotgun (WGS) entry which is preliminary data.</text>
</comment>
<dbReference type="EMBL" id="BNJQ01000003">
    <property type="protein sequence ID" value="GHP02317.1"/>
    <property type="molecule type" value="Genomic_DNA"/>
</dbReference>
<dbReference type="PANTHER" id="PTHR46115">
    <property type="entry name" value="THIOREDOXIN-LIKE PROTEIN 1"/>
    <property type="match status" value="1"/>
</dbReference>
<evidence type="ECO:0000256" key="1">
    <source>
        <dbReference type="ARBA" id="ARBA00023157"/>
    </source>
</evidence>
<dbReference type="Proteomes" id="UP000660262">
    <property type="component" value="Unassembled WGS sequence"/>
</dbReference>
<dbReference type="CDD" id="cd02947">
    <property type="entry name" value="TRX_family"/>
    <property type="match status" value="1"/>
</dbReference>
<dbReference type="AlphaFoldDB" id="A0A830HB62"/>
<proteinExistence type="predicted"/>
<evidence type="ECO:0000313" key="3">
    <source>
        <dbReference type="EMBL" id="GHP02317.1"/>
    </source>
</evidence>
<dbReference type="InterPro" id="IPR013766">
    <property type="entry name" value="Thioredoxin_domain"/>
</dbReference>
<gene>
    <name evidence="3" type="ORF">PPROV_000107400</name>
</gene>
<feature type="domain" description="Thioredoxin" evidence="2">
    <location>
        <begin position="30"/>
        <end position="160"/>
    </location>
</feature>
<dbReference type="PROSITE" id="PS51352">
    <property type="entry name" value="THIOREDOXIN_2"/>
    <property type="match status" value="1"/>
</dbReference>
<dbReference type="Pfam" id="PF00085">
    <property type="entry name" value="Thioredoxin"/>
    <property type="match status" value="1"/>
</dbReference>
<dbReference type="Gene3D" id="3.40.30.10">
    <property type="entry name" value="Glutaredoxin"/>
    <property type="match status" value="1"/>
</dbReference>
<dbReference type="SUPFAM" id="SSF52833">
    <property type="entry name" value="Thioredoxin-like"/>
    <property type="match status" value="1"/>
</dbReference>